<reference evidence="2 3" key="1">
    <citation type="submission" date="2020-08" db="EMBL/GenBank/DDBJ databases">
        <title>Sequencing the genomes of 1000 actinobacteria strains.</title>
        <authorList>
            <person name="Klenk H.-P."/>
        </authorList>
    </citation>
    <scope>NUCLEOTIDE SEQUENCE [LARGE SCALE GENOMIC DNA]</scope>
    <source>
        <strain evidence="2 3">DSM 45790</strain>
    </source>
</reference>
<proteinExistence type="predicted"/>
<organism evidence="2 3">
    <name type="scientific">Sphaerisporangium krabiense</name>
    <dbReference type="NCBI Taxonomy" id="763782"/>
    <lineage>
        <taxon>Bacteria</taxon>
        <taxon>Bacillati</taxon>
        <taxon>Actinomycetota</taxon>
        <taxon>Actinomycetes</taxon>
        <taxon>Streptosporangiales</taxon>
        <taxon>Streptosporangiaceae</taxon>
        <taxon>Sphaerisporangium</taxon>
    </lineage>
</organism>
<evidence type="ECO:0000313" key="2">
    <source>
        <dbReference type="EMBL" id="MBB5625915.1"/>
    </source>
</evidence>
<dbReference type="EMBL" id="JACHBR010000001">
    <property type="protein sequence ID" value="MBB5625915.1"/>
    <property type="molecule type" value="Genomic_DNA"/>
</dbReference>
<keyword evidence="1" id="KW-1133">Transmembrane helix</keyword>
<evidence type="ECO:0008006" key="4">
    <source>
        <dbReference type="Google" id="ProtNLM"/>
    </source>
</evidence>
<gene>
    <name evidence="2" type="ORF">BJ981_001614</name>
</gene>
<name>A0A7W9DQ10_9ACTN</name>
<dbReference type="RefSeq" id="WP_184609467.1">
    <property type="nucleotide sequence ID" value="NZ_BOOS01000037.1"/>
</dbReference>
<dbReference type="InterPro" id="IPR011042">
    <property type="entry name" value="6-blade_b-propeller_TolB-like"/>
</dbReference>
<dbReference type="SUPFAM" id="SSF50969">
    <property type="entry name" value="YVTN repeat-like/Quinoprotein amine dehydrogenase"/>
    <property type="match status" value="1"/>
</dbReference>
<accession>A0A7W9DQ10</accession>
<comment type="caution">
    <text evidence="2">The sequence shown here is derived from an EMBL/GenBank/DDBJ whole genome shotgun (WGS) entry which is preliminary data.</text>
</comment>
<keyword evidence="3" id="KW-1185">Reference proteome</keyword>
<feature type="transmembrane region" description="Helical" evidence="1">
    <location>
        <begin position="36"/>
        <end position="58"/>
    </location>
</feature>
<keyword evidence="1" id="KW-0812">Transmembrane</keyword>
<dbReference type="Proteomes" id="UP000588112">
    <property type="component" value="Unassembled WGS sequence"/>
</dbReference>
<dbReference type="Gene3D" id="2.120.10.30">
    <property type="entry name" value="TolB, C-terminal domain"/>
    <property type="match status" value="1"/>
</dbReference>
<protein>
    <recommendedName>
        <fullName evidence="4">WD40 repeat domain-containing protein</fullName>
    </recommendedName>
</protein>
<dbReference type="AlphaFoldDB" id="A0A7W9DQ10"/>
<evidence type="ECO:0000256" key="1">
    <source>
        <dbReference type="SAM" id="Phobius"/>
    </source>
</evidence>
<sequence length="369" mass="39969">MTRLRRALSGIAEEAPAVDLADLVLAGHRRRRRATAMLSAAATVATVAAVAVVTAAVMPSKPYEAAVPGQAQAVRDLPEGEVGPLEYAYETPCKTGKGRKGFDCGAVEWRVVTHDGRTYRLPQALAMTAGNRRVPVAISRDGRKLAYYSRQAQAHVVRDLMSGARVTSPVTVKEARIGAGSMLVLSDDGRYVVFDPREGSKEPGLLIDVRTGTTVRVPGAYEAIGVRNGVAELVRYLKTDLWLMPVTGGGEPVRFDGEFMGFSELAPDGRTVAAFERRDYKKWVQELRTLTLLDTRTGRKLRKVPIHGLPEGQPVLVTGLWRSGSELTVMVTDEKRTRAYGVDVGTGKARRLADYPNTTDLVLPGIASS</sequence>
<evidence type="ECO:0000313" key="3">
    <source>
        <dbReference type="Proteomes" id="UP000588112"/>
    </source>
</evidence>
<dbReference type="InterPro" id="IPR011044">
    <property type="entry name" value="Quino_amine_DH_bsu"/>
</dbReference>
<keyword evidence="1" id="KW-0472">Membrane</keyword>